<dbReference type="Proteomes" id="UP001183619">
    <property type="component" value="Unassembled WGS sequence"/>
</dbReference>
<organism evidence="2 3">
    <name type="scientific">Corynebacterium felinum</name>
    <dbReference type="NCBI Taxonomy" id="131318"/>
    <lineage>
        <taxon>Bacteria</taxon>
        <taxon>Bacillati</taxon>
        <taxon>Actinomycetota</taxon>
        <taxon>Actinomycetes</taxon>
        <taxon>Mycobacteriales</taxon>
        <taxon>Corynebacteriaceae</taxon>
        <taxon>Corynebacterium</taxon>
    </lineage>
</organism>
<protein>
    <submittedName>
        <fullName evidence="2">Addiction module HigA family antidote</fullName>
    </submittedName>
</protein>
<evidence type="ECO:0000313" key="3">
    <source>
        <dbReference type="Proteomes" id="UP001183619"/>
    </source>
</evidence>
<dbReference type="InterPro" id="IPR010982">
    <property type="entry name" value="Lambda_DNA-bd_dom_sf"/>
</dbReference>
<dbReference type="RefSeq" id="WP_277103680.1">
    <property type="nucleotide sequence ID" value="NZ_BAAAJS010000051.1"/>
</dbReference>
<comment type="caution">
    <text evidence="2">The sequence shown here is derived from an EMBL/GenBank/DDBJ whole genome shotgun (WGS) entry which is preliminary data.</text>
</comment>
<keyword evidence="1" id="KW-0238">DNA-binding</keyword>
<name>A0ABU2BBJ4_9CORY</name>
<reference evidence="2 3" key="1">
    <citation type="submission" date="2023-07" db="EMBL/GenBank/DDBJ databases">
        <title>Sequencing the genomes of 1000 actinobacteria strains.</title>
        <authorList>
            <person name="Klenk H.-P."/>
        </authorList>
    </citation>
    <scope>NUCLEOTIDE SEQUENCE [LARGE SCALE GENOMIC DNA]</scope>
    <source>
        <strain evidence="2 3">DSM 44508</strain>
    </source>
</reference>
<dbReference type="PANTHER" id="PTHR36924:SF1">
    <property type="entry name" value="ANTITOXIN HIGA-1"/>
    <property type="match status" value="1"/>
</dbReference>
<proteinExistence type="predicted"/>
<dbReference type="InterPro" id="IPR013430">
    <property type="entry name" value="Toxin_antidote_HigA"/>
</dbReference>
<dbReference type="Gene3D" id="1.10.260.40">
    <property type="entry name" value="lambda repressor-like DNA-binding domains"/>
    <property type="match status" value="1"/>
</dbReference>
<dbReference type="EMBL" id="JAVDYF010000001">
    <property type="protein sequence ID" value="MDR7355661.1"/>
    <property type="molecule type" value="Genomic_DNA"/>
</dbReference>
<accession>A0ABU2BBJ4</accession>
<dbReference type="SUPFAM" id="SSF47413">
    <property type="entry name" value="lambda repressor-like DNA-binding domains"/>
    <property type="match status" value="1"/>
</dbReference>
<dbReference type="PANTHER" id="PTHR36924">
    <property type="entry name" value="ANTITOXIN HIGA-1"/>
    <property type="match status" value="1"/>
</dbReference>
<gene>
    <name evidence="2" type="ORF">J2S37_002199</name>
</gene>
<keyword evidence="3" id="KW-1185">Reference proteome</keyword>
<evidence type="ECO:0000256" key="1">
    <source>
        <dbReference type="ARBA" id="ARBA00023125"/>
    </source>
</evidence>
<sequence length="78" mass="8710">MAQPRHPGEILEQDFIQPAGMSHYDVAKRMYTAEGVVDKLVAGSIGVTWNLSKRLASVFGTDQTFWLQAQRDWDAANS</sequence>
<dbReference type="NCBIfam" id="TIGR02607">
    <property type="entry name" value="antidote_HigA"/>
    <property type="match status" value="1"/>
</dbReference>
<evidence type="ECO:0000313" key="2">
    <source>
        <dbReference type="EMBL" id="MDR7355661.1"/>
    </source>
</evidence>